<dbReference type="Gene3D" id="2.60.120.10">
    <property type="entry name" value="Jelly Rolls"/>
    <property type="match status" value="1"/>
</dbReference>
<reference evidence="3" key="1">
    <citation type="submission" date="2023-01" db="EMBL/GenBank/DDBJ databases">
        <title>The diversity of Class Acidimicrobiia in South China Sea sediment environments and the proposal of Iamia marina sp. nov., a novel species of the genus Iamia.</title>
        <authorList>
            <person name="He Y."/>
            <person name="Tian X."/>
        </authorList>
    </citation>
    <scope>NUCLEOTIDE SEQUENCE</scope>
    <source>
        <strain evidence="3">DSM 19957</strain>
    </source>
</reference>
<sequence>MPAALDPAAAIEALGLEPHPEGGWFAETWRDAPADGSRGTGTAIYFLLEADQASHWHTVDAVEVWHHHAGAPLDLLVAPSDDGPTHTQRLGPDLAAGQRPQGRVPAGAWQAARPVGGAVLVSCTVSPAFSFAGFRLAAPGWEPGQGPPGG</sequence>
<keyword evidence="4" id="KW-1185">Reference proteome</keyword>
<dbReference type="KEGG" id="ima:PO878_00560"/>
<dbReference type="PANTHER" id="PTHR33387:SF3">
    <property type="entry name" value="DUF985 DOMAIN-CONTAINING PROTEIN"/>
    <property type="match status" value="1"/>
</dbReference>
<gene>
    <name evidence="3" type="ORF">PO878_00560</name>
</gene>
<name>A0AAE9Y639_9ACTN</name>
<evidence type="ECO:0000259" key="2">
    <source>
        <dbReference type="Pfam" id="PF06172"/>
    </source>
</evidence>
<dbReference type="RefSeq" id="WP_272736734.1">
    <property type="nucleotide sequence ID" value="NZ_CP116942.1"/>
</dbReference>
<dbReference type="InterPro" id="IPR011051">
    <property type="entry name" value="RmlC_Cupin_sf"/>
</dbReference>
<organism evidence="3 4">
    <name type="scientific">Iamia majanohamensis</name>
    <dbReference type="NCBI Taxonomy" id="467976"/>
    <lineage>
        <taxon>Bacteria</taxon>
        <taxon>Bacillati</taxon>
        <taxon>Actinomycetota</taxon>
        <taxon>Acidimicrobiia</taxon>
        <taxon>Acidimicrobiales</taxon>
        <taxon>Iamiaceae</taxon>
        <taxon>Iamia</taxon>
    </lineage>
</organism>
<dbReference type="PANTHER" id="PTHR33387">
    <property type="entry name" value="RMLC-LIKE JELLY ROLL FOLD PROTEIN"/>
    <property type="match status" value="1"/>
</dbReference>
<dbReference type="CDD" id="cd06121">
    <property type="entry name" value="cupin_YML079wp"/>
    <property type="match status" value="1"/>
</dbReference>
<dbReference type="Proteomes" id="UP001216390">
    <property type="component" value="Chromosome"/>
</dbReference>
<evidence type="ECO:0000256" key="1">
    <source>
        <dbReference type="SAM" id="MobiDB-lite"/>
    </source>
</evidence>
<dbReference type="Pfam" id="PF06172">
    <property type="entry name" value="Cupin_5"/>
    <property type="match status" value="1"/>
</dbReference>
<evidence type="ECO:0000313" key="3">
    <source>
        <dbReference type="EMBL" id="WCO67212.1"/>
    </source>
</evidence>
<protein>
    <submittedName>
        <fullName evidence="3">Cupin domain-containing protein</fullName>
    </submittedName>
</protein>
<dbReference type="InterPro" id="IPR039935">
    <property type="entry name" value="YML079W-like"/>
</dbReference>
<dbReference type="AlphaFoldDB" id="A0AAE9Y639"/>
<dbReference type="EMBL" id="CP116942">
    <property type="protein sequence ID" value="WCO67212.1"/>
    <property type="molecule type" value="Genomic_DNA"/>
</dbReference>
<evidence type="ECO:0000313" key="4">
    <source>
        <dbReference type="Proteomes" id="UP001216390"/>
    </source>
</evidence>
<proteinExistence type="predicted"/>
<feature type="region of interest" description="Disordered" evidence="1">
    <location>
        <begin position="77"/>
        <end position="101"/>
    </location>
</feature>
<dbReference type="InterPro" id="IPR014710">
    <property type="entry name" value="RmlC-like_jellyroll"/>
</dbReference>
<dbReference type="SUPFAM" id="SSF51182">
    <property type="entry name" value="RmlC-like cupins"/>
    <property type="match status" value="1"/>
</dbReference>
<feature type="domain" description="DUF985" evidence="2">
    <location>
        <begin position="10"/>
        <end position="137"/>
    </location>
</feature>
<dbReference type="InterPro" id="IPR009327">
    <property type="entry name" value="Cupin_DUF985"/>
</dbReference>
<accession>A0AAE9Y639</accession>